<dbReference type="CDD" id="cd23992">
    <property type="entry name" value="PBP_GOBP"/>
    <property type="match status" value="1"/>
</dbReference>
<proteinExistence type="predicted"/>
<evidence type="ECO:0000313" key="2">
    <source>
        <dbReference type="EMBL" id="KAK5640226.1"/>
    </source>
</evidence>
<reference evidence="2 3" key="1">
    <citation type="journal article" date="2024" name="Insects">
        <title>An Improved Chromosome-Level Genome Assembly of the Firefly Pyrocoelia pectoralis.</title>
        <authorList>
            <person name="Fu X."/>
            <person name="Meyer-Rochow V.B."/>
            <person name="Ballantyne L."/>
            <person name="Zhu X."/>
        </authorList>
    </citation>
    <scope>NUCLEOTIDE SEQUENCE [LARGE SCALE GENOMIC DNA]</scope>
    <source>
        <strain evidence="2">XCY_ONT2</strain>
    </source>
</reference>
<sequence length="145" mass="15982">MNPSLTIYLICALSILTVGSHETSEKATDELIDKLKHRLDDATANCLLSTGAHSIEVDQSWHDHSHTQSRSLKCYLQCMYKMQNYINESGGFVSDNIVAAIANATKAIVDECDTKAANIGDDCDRVYEFSFCLTHAHDASIAQLL</sequence>
<dbReference type="InterPro" id="IPR006170">
    <property type="entry name" value="PBP/GOBP"/>
</dbReference>
<keyword evidence="1" id="KW-0732">Signal</keyword>
<dbReference type="SUPFAM" id="SSF47565">
    <property type="entry name" value="Insect pheromone/odorant-binding proteins"/>
    <property type="match status" value="1"/>
</dbReference>
<dbReference type="Proteomes" id="UP001329430">
    <property type="component" value="Chromosome 8"/>
</dbReference>
<dbReference type="AlphaFoldDB" id="A0AAN7V7B7"/>
<feature type="chain" id="PRO_5043000331" evidence="1">
    <location>
        <begin position="21"/>
        <end position="145"/>
    </location>
</feature>
<protein>
    <submittedName>
        <fullName evidence="2">Uncharacterized protein</fullName>
    </submittedName>
</protein>
<feature type="signal peptide" evidence="1">
    <location>
        <begin position="1"/>
        <end position="20"/>
    </location>
</feature>
<evidence type="ECO:0000256" key="1">
    <source>
        <dbReference type="SAM" id="SignalP"/>
    </source>
</evidence>
<dbReference type="SMART" id="SM00708">
    <property type="entry name" value="PhBP"/>
    <property type="match status" value="1"/>
</dbReference>
<keyword evidence="3" id="KW-1185">Reference proteome</keyword>
<dbReference type="InterPro" id="IPR036728">
    <property type="entry name" value="PBP_GOBP_sf"/>
</dbReference>
<evidence type="ECO:0000313" key="3">
    <source>
        <dbReference type="Proteomes" id="UP001329430"/>
    </source>
</evidence>
<dbReference type="Gene3D" id="1.10.238.20">
    <property type="entry name" value="Pheromone/general odorant binding protein domain"/>
    <property type="match status" value="1"/>
</dbReference>
<accession>A0AAN7V7B7</accession>
<name>A0AAN7V7B7_9COLE</name>
<dbReference type="EMBL" id="JAVRBK010000008">
    <property type="protein sequence ID" value="KAK5640226.1"/>
    <property type="molecule type" value="Genomic_DNA"/>
</dbReference>
<organism evidence="2 3">
    <name type="scientific">Pyrocoelia pectoralis</name>
    <dbReference type="NCBI Taxonomy" id="417401"/>
    <lineage>
        <taxon>Eukaryota</taxon>
        <taxon>Metazoa</taxon>
        <taxon>Ecdysozoa</taxon>
        <taxon>Arthropoda</taxon>
        <taxon>Hexapoda</taxon>
        <taxon>Insecta</taxon>
        <taxon>Pterygota</taxon>
        <taxon>Neoptera</taxon>
        <taxon>Endopterygota</taxon>
        <taxon>Coleoptera</taxon>
        <taxon>Polyphaga</taxon>
        <taxon>Elateriformia</taxon>
        <taxon>Elateroidea</taxon>
        <taxon>Lampyridae</taxon>
        <taxon>Lampyrinae</taxon>
        <taxon>Pyrocoelia</taxon>
    </lineage>
</organism>
<dbReference type="Pfam" id="PF01395">
    <property type="entry name" value="PBP_GOBP"/>
    <property type="match status" value="1"/>
</dbReference>
<dbReference type="GO" id="GO:0005549">
    <property type="term" value="F:odorant binding"/>
    <property type="evidence" value="ECO:0007669"/>
    <property type="project" value="InterPro"/>
</dbReference>
<comment type="caution">
    <text evidence="2">The sequence shown here is derived from an EMBL/GenBank/DDBJ whole genome shotgun (WGS) entry which is preliminary data.</text>
</comment>
<gene>
    <name evidence="2" type="ORF">RI129_011037</name>
</gene>